<dbReference type="OrthoDB" id="526941at2759"/>
<sequence>MAVTKNTLYEDLAKTQSHSAGADSGNAVAAELSLPHETTSISTAPQAVSSLAVEVPGPSTTPHGSSGNSQLVFDTPLILYAYSESETARVNIEFFIRHGLHAAADFVFILNGQTNISAIIPEESNIRVVQRENHCYDIGAYAEVLTKDDLYKGYKRFIMLNASIRGPFLPSWANGCWSDMYLGKVTDEVKLVGMTANCVPTFHIQSMIWATDITGLETLLFPSKAVLDAYALNPPRPFNAEKAELDKTHPQKPGMNTCFHDMTSAVTAEIGASTLIQAAGYKVDAMMSAYQSMERYAEMCSRSREGDVLYEKKYFGTNLHPFETVFMKSNRDIDPVGLARHSEWVGERGYSSYDFCKAVGTPSLAGGDV</sequence>
<gene>
    <name evidence="1" type="ORF">LOCC1_G001694</name>
</gene>
<dbReference type="EMBL" id="QGMI01000064">
    <property type="protein sequence ID" value="TVY47984.1"/>
    <property type="molecule type" value="Genomic_DNA"/>
</dbReference>
<accession>A0A8H8S4U2</accession>
<comment type="caution">
    <text evidence="1">The sequence shown here is derived from an EMBL/GenBank/DDBJ whole genome shotgun (WGS) entry which is preliminary data.</text>
</comment>
<dbReference type="AlphaFoldDB" id="A0A8H8S4U2"/>
<organism evidence="1 2">
    <name type="scientific">Lachnellula occidentalis</name>
    <dbReference type="NCBI Taxonomy" id="215460"/>
    <lineage>
        <taxon>Eukaryota</taxon>
        <taxon>Fungi</taxon>
        <taxon>Dikarya</taxon>
        <taxon>Ascomycota</taxon>
        <taxon>Pezizomycotina</taxon>
        <taxon>Leotiomycetes</taxon>
        <taxon>Helotiales</taxon>
        <taxon>Lachnaceae</taxon>
        <taxon>Lachnellula</taxon>
    </lineage>
</organism>
<dbReference type="Proteomes" id="UP000443090">
    <property type="component" value="Unassembled WGS sequence"/>
</dbReference>
<evidence type="ECO:0000313" key="1">
    <source>
        <dbReference type="EMBL" id="TVY47984.1"/>
    </source>
</evidence>
<evidence type="ECO:0000313" key="2">
    <source>
        <dbReference type="Proteomes" id="UP000443090"/>
    </source>
</evidence>
<keyword evidence="2" id="KW-1185">Reference proteome</keyword>
<name>A0A8H8S4U2_9HELO</name>
<protein>
    <submittedName>
        <fullName evidence="1">Uncharacterized protein</fullName>
    </submittedName>
</protein>
<proteinExistence type="predicted"/>
<reference evidence="1 2" key="1">
    <citation type="submission" date="2018-05" db="EMBL/GenBank/DDBJ databases">
        <title>Genome sequencing and assembly of the regulated plant pathogen Lachnellula willkommii and related sister species for the development of diagnostic species identification markers.</title>
        <authorList>
            <person name="Giroux E."/>
            <person name="Bilodeau G."/>
        </authorList>
    </citation>
    <scope>NUCLEOTIDE SEQUENCE [LARGE SCALE GENOMIC DNA]</scope>
    <source>
        <strain evidence="1 2">CBS 160.35</strain>
    </source>
</reference>